<dbReference type="EMBL" id="CP001843">
    <property type="protein sequence ID" value="AEF85110.1"/>
    <property type="molecule type" value="Genomic_DNA"/>
</dbReference>
<organism evidence="1 2">
    <name type="scientific">Treponema primitia (strain ATCC BAA-887 / DSM 12427 / ZAS-2)</name>
    <dbReference type="NCBI Taxonomy" id="545694"/>
    <lineage>
        <taxon>Bacteria</taxon>
        <taxon>Pseudomonadati</taxon>
        <taxon>Spirochaetota</taxon>
        <taxon>Spirochaetia</taxon>
        <taxon>Spirochaetales</taxon>
        <taxon>Treponemataceae</taxon>
        <taxon>Treponema</taxon>
    </lineage>
</organism>
<dbReference type="HOGENOM" id="CLU_1377593_0_0_12"/>
<reference evidence="2" key="1">
    <citation type="submission" date="2009-12" db="EMBL/GenBank/DDBJ databases">
        <title>Complete sequence of Treponema primitia strain ZAS-2.</title>
        <authorList>
            <person name="Tetu S.G."/>
            <person name="Matson E."/>
            <person name="Ren Q."/>
            <person name="Seshadri R."/>
            <person name="Elbourne L."/>
            <person name="Hassan K.A."/>
            <person name="Durkin A."/>
            <person name="Radune D."/>
            <person name="Mohamoud Y."/>
            <person name="Shay R."/>
            <person name="Jin S."/>
            <person name="Zhang X."/>
            <person name="Lucey K."/>
            <person name="Ballor N.R."/>
            <person name="Ottesen E."/>
            <person name="Rosenthal R."/>
            <person name="Allen A."/>
            <person name="Leadbetter J.R."/>
            <person name="Paulsen I.T."/>
        </authorList>
    </citation>
    <scope>NUCLEOTIDE SEQUENCE [LARGE SCALE GENOMIC DNA]</scope>
    <source>
        <strain evidence="2">ATCC BAA-887 / DSM 12427 / ZAS-2</strain>
    </source>
</reference>
<dbReference type="KEGG" id="tpi:TREPR_0880"/>
<sequence length="198" mass="24097">MINIEHLWDPDWVEQNKEFPYQFHFKLTLIGKVCRLLLGKRFVYFDHILSFHNIGTAGDLDKTNILYTENRFIKLKAIVVFRDSTVLRELWNYENPKRGDEFPCLHKYLRHCSNERVGKRMGSPYQDQYYYESFRTLKEQVEKQVKKIWRTIVRRGGVRVDPVYRHDFLESCQRTFDEKYFKEQKKMRKDTKKKNKGG</sequence>
<dbReference type="STRING" id="545694.TREPR_0880"/>
<dbReference type="Proteomes" id="UP000009223">
    <property type="component" value="Chromosome"/>
</dbReference>
<dbReference type="AlphaFoldDB" id="F5YIL7"/>
<accession>F5YIL7</accession>
<name>F5YIL7_TREPZ</name>
<keyword evidence="2" id="KW-1185">Reference proteome</keyword>
<evidence type="ECO:0000313" key="1">
    <source>
        <dbReference type="EMBL" id="AEF85110.1"/>
    </source>
</evidence>
<evidence type="ECO:0000313" key="2">
    <source>
        <dbReference type="Proteomes" id="UP000009223"/>
    </source>
</evidence>
<gene>
    <name evidence="1" type="ordered locus">TREPR_0880</name>
</gene>
<proteinExistence type="predicted"/>
<reference evidence="1 2" key="2">
    <citation type="journal article" date="2011" name="ISME J.">
        <title>RNA-seq reveals cooperative metabolic interactions between two termite-gut spirochete species in co-culture.</title>
        <authorList>
            <person name="Rosenthal A.Z."/>
            <person name="Matson E.G."/>
            <person name="Eldar A."/>
            <person name="Leadbetter J.R."/>
        </authorList>
    </citation>
    <scope>NUCLEOTIDE SEQUENCE [LARGE SCALE GENOMIC DNA]</scope>
    <source>
        <strain evidence="2">ATCC BAA-887 / DSM 12427 / ZAS-2</strain>
    </source>
</reference>
<protein>
    <submittedName>
        <fullName evidence="1">Uncharacterized protein</fullName>
    </submittedName>
</protein>
<dbReference type="RefSeq" id="WP_015709170.1">
    <property type="nucleotide sequence ID" value="NC_015578.1"/>
</dbReference>